<comment type="subcellular location">
    <subcellularLocation>
        <location evidence="1">Cell outer membrane</location>
        <topology evidence="1">Multi-pass membrane protein</topology>
    </subcellularLocation>
</comment>
<gene>
    <name evidence="9" type="ORF">SAMN05444486_102844</name>
</gene>
<keyword evidence="6" id="KW-0472">Membrane</keyword>
<dbReference type="InterPro" id="IPR005017">
    <property type="entry name" value="OMPP1/FadL/TodX"/>
</dbReference>
<keyword evidence="3" id="KW-1134">Transmembrane beta strand</keyword>
<dbReference type="AlphaFoldDB" id="A0A1H3KYT5"/>
<evidence type="ECO:0000256" key="7">
    <source>
        <dbReference type="ARBA" id="ARBA00023237"/>
    </source>
</evidence>
<comment type="similarity">
    <text evidence="2">Belongs to the OmpP1/FadL family.</text>
</comment>
<evidence type="ECO:0000256" key="1">
    <source>
        <dbReference type="ARBA" id="ARBA00004571"/>
    </source>
</evidence>
<evidence type="ECO:0000256" key="8">
    <source>
        <dbReference type="SAM" id="SignalP"/>
    </source>
</evidence>
<dbReference type="GeneID" id="78124902"/>
<dbReference type="Gene3D" id="2.40.160.60">
    <property type="entry name" value="Outer membrane protein transport protein (OMPP1/FadL/TodX)"/>
    <property type="match status" value="1"/>
</dbReference>
<keyword evidence="5 8" id="KW-0732">Signal</keyword>
<organism evidence="9 10">
    <name type="scientific">Lentibacter algarum</name>
    <dbReference type="NCBI Taxonomy" id="576131"/>
    <lineage>
        <taxon>Bacteria</taxon>
        <taxon>Pseudomonadati</taxon>
        <taxon>Pseudomonadota</taxon>
        <taxon>Alphaproteobacteria</taxon>
        <taxon>Rhodobacterales</taxon>
        <taxon>Roseobacteraceae</taxon>
        <taxon>Lentibacter</taxon>
    </lineage>
</organism>
<dbReference type="PANTHER" id="PTHR35093:SF8">
    <property type="entry name" value="OUTER MEMBRANE PROTEIN NMB0088-RELATED"/>
    <property type="match status" value="1"/>
</dbReference>
<evidence type="ECO:0000256" key="4">
    <source>
        <dbReference type="ARBA" id="ARBA00022692"/>
    </source>
</evidence>
<keyword evidence="7" id="KW-0998">Cell outer membrane</keyword>
<dbReference type="SUPFAM" id="SSF56935">
    <property type="entry name" value="Porins"/>
    <property type="match status" value="1"/>
</dbReference>
<name>A0A1H3KYT5_9RHOB</name>
<protein>
    <submittedName>
        <fullName evidence="9">Long-chain fatty acid transport protein</fullName>
    </submittedName>
</protein>
<keyword evidence="4" id="KW-0812">Transmembrane</keyword>
<dbReference type="EMBL" id="FNPR01000002">
    <property type="protein sequence ID" value="SDY57321.1"/>
    <property type="molecule type" value="Genomic_DNA"/>
</dbReference>
<sequence>MMKTLALGVSLLALATSTASAGGIDRSGQWITPIFDKGNVVQFSIGSVDPDVTGSLGTTDSATRYNPVSFSIKQAITDKVDVAVIVDQPFGANIEYTAGAFAATPIGPYPGGFADVTSKAMTFVGRYKYNDNFSVHAGARAQSLTGTIASADGILNASSDYAWGALVGAAYERPDIAMRVALTYNSAIKNKLSGMHNFATPVSGSHKSPESLNLEFQTGIATDTLLFGSVRHAKWGGRSLETTPVGGGTTINWVNFRDDSTSYTLGVGRKINDKLSLAVTLGYEGAGTRPGNTPLAPTNGYKSIGLGASYNVTDSLKVSGGLQYVKLGDQSVGPVSFTDNEAIGFGIKLAYSF</sequence>
<dbReference type="OrthoDB" id="6679728at2"/>
<evidence type="ECO:0000256" key="2">
    <source>
        <dbReference type="ARBA" id="ARBA00008163"/>
    </source>
</evidence>
<reference evidence="9 10" key="1">
    <citation type="submission" date="2016-10" db="EMBL/GenBank/DDBJ databases">
        <authorList>
            <person name="de Groot N.N."/>
        </authorList>
    </citation>
    <scope>NUCLEOTIDE SEQUENCE [LARGE SCALE GENOMIC DNA]</scope>
    <source>
        <strain evidence="9 10">DSM 24677</strain>
    </source>
</reference>
<evidence type="ECO:0000256" key="3">
    <source>
        <dbReference type="ARBA" id="ARBA00022452"/>
    </source>
</evidence>
<keyword evidence="10" id="KW-1185">Reference proteome</keyword>
<dbReference type="RefSeq" id="WP_143037427.1">
    <property type="nucleotide sequence ID" value="NZ_CP158687.1"/>
</dbReference>
<evidence type="ECO:0000313" key="9">
    <source>
        <dbReference type="EMBL" id="SDY57321.1"/>
    </source>
</evidence>
<dbReference type="GO" id="GO:0009279">
    <property type="term" value="C:cell outer membrane"/>
    <property type="evidence" value="ECO:0007669"/>
    <property type="project" value="UniProtKB-SubCell"/>
</dbReference>
<evidence type="ECO:0000256" key="6">
    <source>
        <dbReference type="ARBA" id="ARBA00023136"/>
    </source>
</evidence>
<dbReference type="STRING" id="576131.SAMN05444486_102844"/>
<feature type="chain" id="PRO_5011530143" evidence="8">
    <location>
        <begin position="22"/>
        <end position="353"/>
    </location>
</feature>
<proteinExistence type="inferred from homology"/>
<feature type="signal peptide" evidence="8">
    <location>
        <begin position="1"/>
        <end position="21"/>
    </location>
</feature>
<evidence type="ECO:0000313" key="10">
    <source>
        <dbReference type="Proteomes" id="UP000199026"/>
    </source>
</evidence>
<accession>A0A1H3KYT5</accession>
<dbReference type="PANTHER" id="PTHR35093">
    <property type="entry name" value="OUTER MEMBRANE PROTEIN NMB0088-RELATED"/>
    <property type="match status" value="1"/>
</dbReference>
<evidence type="ECO:0000256" key="5">
    <source>
        <dbReference type="ARBA" id="ARBA00022729"/>
    </source>
</evidence>
<dbReference type="Proteomes" id="UP000199026">
    <property type="component" value="Unassembled WGS sequence"/>
</dbReference>
<dbReference type="GO" id="GO:0015483">
    <property type="term" value="F:long-chain fatty acid transporting porin activity"/>
    <property type="evidence" value="ECO:0007669"/>
    <property type="project" value="TreeGrafter"/>
</dbReference>
<dbReference type="Pfam" id="PF03349">
    <property type="entry name" value="Toluene_X"/>
    <property type="match status" value="1"/>
</dbReference>